<dbReference type="EMBL" id="JADGJH010002528">
    <property type="protein sequence ID" value="KAJ3097221.1"/>
    <property type="molecule type" value="Genomic_DNA"/>
</dbReference>
<feature type="transmembrane region" description="Helical" evidence="1">
    <location>
        <begin position="257"/>
        <end position="276"/>
    </location>
</feature>
<keyword evidence="1" id="KW-0812">Transmembrane</keyword>
<keyword evidence="3" id="KW-1185">Reference proteome</keyword>
<dbReference type="AlphaFoldDB" id="A0AAD5SRN8"/>
<gene>
    <name evidence="2" type="ORF">HK100_005405</name>
</gene>
<comment type="caution">
    <text evidence="2">The sequence shown here is derived from an EMBL/GenBank/DDBJ whole genome shotgun (WGS) entry which is preliminary data.</text>
</comment>
<feature type="transmembrane region" description="Helical" evidence="1">
    <location>
        <begin position="166"/>
        <end position="188"/>
    </location>
</feature>
<protein>
    <submittedName>
        <fullName evidence="2">Uncharacterized protein</fullName>
    </submittedName>
</protein>
<accession>A0AAD5SRN8</accession>
<organism evidence="2 3">
    <name type="scientific">Physocladia obscura</name>
    <dbReference type="NCBI Taxonomy" id="109957"/>
    <lineage>
        <taxon>Eukaryota</taxon>
        <taxon>Fungi</taxon>
        <taxon>Fungi incertae sedis</taxon>
        <taxon>Chytridiomycota</taxon>
        <taxon>Chytridiomycota incertae sedis</taxon>
        <taxon>Chytridiomycetes</taxon>
        <taxon>Chytridiales</taxon>
        <taxon>Chytriomycetaceae</taxon>
        <taxon>Physocladia</taxon>
    </lineage>
</organism>
<name>A0AAD5SRN8_9FUNG</name>
<feature type="transmembrane region" description="Helical" evidence="1">
    <location>
        <begin position="140"/>
        <end position="160"/>
    </location>
</feature>
<feature type="transmembrane region" description="Helical" evidence="1">
    <location>
        <begin position="78"/>
        <end position="100"/>
    </location>
</feature>
<sequence length="451" mass="50157">MKVEIDPFIMLKSPSGNKIEINNSQDTSGYHFHAAIACRAYPKCHSEITLTEIGYKATLTLCWLAAETWWAWSRRDRVGPLALVINALIKAITWLFYVLVKVLAWREVRQRANSDDITEDVRMQSKLTSLARVYTAIDDVIYVIMLMLITCSACLNVFQIGDVTDIMLVEVTVMLTIIPATTMSLTVVRTVTDRNGYDGSGDPITKMQKSRLAASSYDHVVTVLTTMWQSAAGGSGIPSEPSFSQVWAVYRPRARGIIVLNATIVLVLYPLGRYIVKRGGPNTRLPEADVTDCALADKVKKYRSLIPRDNGTRAVVDWSTYNKFEIVGVENGVTHDIATHDDILALVDMGHQVYDWTNMSCDCKNASIAATGLNLVNWHELVPMAAFPYRHTVGIVTNGSQSQCLNAVTSLDAMGILHERGVAYVSGKMCWNCLERVARIYNVKVIVGRKR</sequence>
<reference evidence="2" key="1">
    <citation type="submission" date="2020-05" db="EMBL/GenBank/DDBJ databases">
        <title>Phylogenomic resolution of chytrid fungi.</title>
        <authorList>
            <person name="Stajich J.E."/>
            <person name="Amses K."/>
            <person name="Simmons R."/>
            <person name="Seto K."/>
            <person name="Myers J."/>
            <person name="Bonds A."/>
            <person name="Quandt C.A."/>
            <person name="Barry K."/>
            <person name="Liu P."/>
            <person name="Grigoriev I."/>
            <person name="Longcore J.E."/>
            <person name="James T.Y."/>
        </authorList>
    </citation>
    <scope>NUCLEOTIDE SEQUENCE</scope>
    <source>
        <strain evidence="2">JEL0513</strain>
    </source>
</reference>
<evidence type="ECO:0000313" key="3">
    <source>
        <dbReference type="Proteomes" id="UP001211907"/>
    </source>
</evidence>
<keyword evidence="1" id="KW-0472">Membrane</keyword>
<evidence type="ECO:0000256" key="1">
    <source>
        <dbReference type="SAM" id="Phobius"/>
    </source>
</evidence>
<evidence type="ECO:0000313" key="2">
    <source>
        <dbReference type="EMBL" id="KAJ3097221.1"/>
    </source>
</evidence>
<proteinExistence type="predicted"/>
<dbReference type="Proteomes" id="UP001211907">
    <property type="component" value="Unassembled WGS sequence"/>
</dbReference>
<keyword evidence="1" id="KW-1133">Transmembrane helix</keyword>